<dbReference type="EMBL" id="JACQPB010000001">
    <property type="protein sequence ID" value="MBI4209881.1"/>
    <property type="molecule type" value="Genomic_DNA"/>
</dbReference>
<feature type="domain" description="Alpha-D-phosphohexomutase alpha/beta/alpha" evidence="10">
    <location>
        <begin position="154"/>
        <end position="251"/>
    </location>
</feature>
<keyword evidence="6" id="KW-0413">Isomerase</keyword>
<evidence type="ECO:0000259" key="8">
    <source>
        <dbReference type="Pfam" id="PF00408"/>
    </source>
</evidence>
<proteinExistence type="inferred from homology"/>
<dbReference type="CDD" id="cd03089">
    <property type="entry name" value="PMM_PGM"/>
    <property type="match status" value="1"/>
</dbReference>
<evidence type="ECO:0000256" key="2">
    <source>
        <dbReference type="ARBA" id="ARBA00010231"/>
    </source>
</evidence>
<evidence type="ECO:0000259" key="11">
    <source>
        <dbReference type="Pfam" id="PF02880"/>
    </source>
</evidence>
<comment type="caution">
    <text evidence="12">The sequence shown here is derived from an EMBL/GenBank/DDBJ whole genome shotgun (WGS) entry which is preliminary data.</text>
</comment>
<dbReference type="SUPFAM" id="SSF55957">
    <property type="entry name" value="Phosphoglucomutase, C-terminal domain"/>
    <property type="match status" value="1"/>
</dbReference>
<keyword evidence="4 7" id="KW-0479">Metal-binding</keyword>
<sequence>MNPEIFREYDIRGIADKDLDDETCSLIGKAYATIILRQGGKTIAVGRDNRASGQRILKATLEGILSTGLDVILIGEVPTPLLYYAVHKLGVDGGISVTASHNPPEFNGFKALAGKDAIYGKAIQEIRETAESRDFKAAKAGARGKVVETSLEAQYIAEISSIAKIGRKLNVVIDAGNGMASELAPKLLRPMCAKLTELYCEKDPSYPNHLPDPVVEKNVADLKKRVLAEKADIGIAFDGDADRIGVVDEKGNMLYGDRLLGIFAADLLKRRPGAEIIFEVKCSQALEEWILAKGGKPLMWKTGHSLIKAKMKDDKAALAGEMSGHMFFTEKWYGFDDALLAAAKIISIVSNSGKSIGRIDAEMSQYASSPEYRVDFPDSGKFRFVEKAMEHFKGKFGVIGVDGVRVQFGNGWALLRASNTQPKLIVRIEGKTGKDLDEIKERFLAEVEAFSGKRLELE</sequence>
<dbReference type="InterPro" id="IPR005844">
    <property type="entry name" value="A-D-PHexomutase_a/b/a-I"/>
</dbReference>
<evidence type="ECO:0000313" key="12">
    <source>
        <dbReference type="EMBL" id="MBI4209881.1"/>
    </source>
</evidence>
<keyword evidence="5 7" id="KW-0460">Magnesium</keyword>
<dbReference type="Gene3D" id="3.30.310.50">
    <property type="entry name" value="Alpha-D-phosphohexomutase, C-terminal domain"/>
    <property type="match status" value="1"/>
</dbReference>
<evidence type="ECO:0000313" key="13">
    <source>
        <dbReference type="Proteomes" id="UP000732298"/>
    </source>
</evidence>
<comment type="cofactor">
    <cofactor evidence="1">
        <name>Mg(2+)</name>
        <dbReference type="ChEBI" id="CHEBI:18420"/>
    </cofactor>
</comment>
<dbReference type="Proteomes" id="UP000732298">
    <property type="component" value="Unassembled WGS sequence"/>
</dbReference>
<dbReference type="InterPro" id="IPR005843">
    <property type="entry name" value="A-D-PHexomutase_C"/>
</dbReference>
<gene>
    <name evidence="12" type="ORF">HY544_00015</name>
</gene>
<feature type="domain" description="Alpha-D-phosphohexomutase C-terminal" evidence="8">
    <location>
        <begin position="389"/>
        <end position="444"/>
    </location>
</feature>
<evidence type="ECO:0000256" key="1">
    <source>
        <dbReference type="ARBA" id="ARBA00001946"/>
    </source>
</evidence>
<dbReference type="Gene3D" id="3.40.120.10">
    <property type="entry name" value="Alpha-D-Glucose-1,6-Bisphosphate, subunit A, domain 3"/>
    <property type="match status" value="3"/>
</dbReference>
<keyword evidence="3" id="KW-0597">Phosphoprotein</keyword>
<evidence type="ECO:0000256" key="6">
    <source>
        <dbReference type="ARBA" id="ARBA00023235"/>
    </source>
</evidence>
<dbReference type="Pfam" id="PF02878">
    <property type="entry name" value="PGM_PMM_I"/>
    <property type="match status" value="1"/>
</dbReference>
<evidence type="ECO:0000259" key="10">
    <source>
        <dbReference type="Pfam" id="PF02879"/>
    </source>
</evidence>
<reference evidence="12" key="1">
    <citation type="submission" date="2020-07" db="EMBL/GenBank/DDBJ databases">
        <title>Huge and variable diversity of episymbiotic CPR bacteria and DPANN archaea in groundwater ecosystems.</title>
        <authorList>
            <person name="He C.Y."/>
            <person name="Keren R."/>
            <person name="Whittaker M."/>
            <person name="Farag I.F."/>
            <person name="Doudna J."/>
            <person name="Cate J.H.D."/>
            <person name="Banfield J.F."/>
        </authorList>
    </citation>
    <scope>NUCLEOTIDE SEQUENCE</scope>
    <source>
        <strain evidence="12">NC_groundwater_1296_Ag_S-0.2um_52_80</strain>
    </source>
</reference>
<evidence type="ECO:0000256" key="5">
    <source>
        <dbReference type="ARBA" id="ARBA00022842"/>
    </source>
</evidence>
<dbReference type="SUPFAM" id="SSF53738">
    <property type="entry name" value="Phosphoglucomutase, first 3 domains"/>
    <property type="match status" value="3"/>
</dbReference>
<name>A0A8T3YLU8_9ARCH</name>
<dbReference type="InterPro" id="IPR016055">
    <property type="entry name" value="A-D-PHexomutase_a/b/a-I/II/III"/>
</dbReference>
<dbReference type="GO" id="GO:0016868">
    <property type="term" value="F:intramolecular phosphotransferase activity"/>
    <property type="evidence" value="ECO:0007669"/>
    <property type="project" value="InterPro"/>
</dbReference>
<organism evidence="12 13">
    <name type="scientific">Candidatus Iainarchaeum sp</name>
    <dbReference type="NCBI Taxonomy" id="3101447"/>
    <lineage>
        <taxon>Archaea</taxon>
        <taxon>Candidatus Iainarchaeota</taxon>
        <taxon>Candidatus Iainarchaeia</taxon>
        <taxon>Candidatus Iainarchaeales</taxon>
        <taxon>Candidatus Iainarchaeaceae</taxon>
        <taxon>Candidatus Iainarchaeum</taxon>
    </lineage>
</organism>
<evidence type="ECO:0000256" key="3">
    <source>
        <dbReference type="ARBA" id="ARBA00022553"/>
    </source>
</evidence>
<dbReference type="InterPro" id="IPR005845">
    <property type="entry name" value="A-D-PHexomutase_a/b/a-II"/>
</dbReference>
<dbReference type="InterPro" id="IPR036900">
    <property type="entry name" value="A-D-PHexomutase_C_sf"/>
</dbReference>
<dbReference type="Pfam" id="PF02880">
    <property type="entry name" value="PGM_PMM_III"/>
    <property type="match status" value="1"/>
</dbReference>
<evidence type="ECO:0000256" key="7">
    <source>
        <dbReference type="RuleBase" id="RU004326"/>
    </source>
</evidence>
<feature type="domain" description="Alpha-D-phosphohexomutase alpha/beta/alpha" evidence="9">
    <location>
        <begin position="5"/>
        <end position="135"/>
    </location>
</feature>
<dbReference type="InterPro" id="IPR016066">
    <property type="entry name" value="A-D-PHexomutase_CS"/>
</dbReference>
<feature type="domain" description="Alpha-D-phosphohexomutase alpha/beta/alpha" evidence="11">
    <location>
        <begin position="256"/>
        <end position="363"/>
    </location>
</feature>
<dbReference type="Pfam" id="PF02879">
    <property type="entry name" value="PGM_PMM_II"/>
    <property type="match status" value="1"/>
</dbReference>
<dbReference type="Pfam" id="PF00408">
    <property type="entry name" value="PGM_PMM_IV"/>
    <property type="match status" value="1"/>
</dbReference>
<dbReference type="GO" id="GO:0005975">
    <property type="term" value="P:carbohydrate metabolic process"/>
    <property type="evidence" value="ECO:0007669"/>
    <property type="project" value="InterPro"/>
</dbReference>
<evidence type="ECO:0000256" key="4">
    <source>
        <dbReference type="ARBA" id="ARBA00022723"/>
    </source>
</evidence>
<dbReference type="PANTHER" id="PTHR43771">
    <property type="entry name" value="PHOSPHOMANNOMUTASE"/>
    <property type="match status" value="1"/>
</dbReference>
<protein>
    <submittedName>
        <fullName evidence="12">Phosphomannomutase/phosphoglucomutase</fullName>
    </submittedName>
</protein>
<dbReference type="AlphaFoldDB" id="A0A8T3YLU8"/>
<dbReference type="PANTHER" id="PTHR43771:SF2">
    <property type="entry name" value="PHOSPHOMANNOMUTASE_PHOSPHOGLUCOMUTASE"/>
    <property type="match status" value="1"/>
</dbReference>
<evidence type="ECO:0000259" key="9">
    <source>
        <dbReference type="Pfam" id="PF02878"/>
    </source>
</evidence>
<dbReference type="PRINTS" id="PR00509">
    <property type="entry name" value="PGMPMM"/>
</dbReference>
<accession>A0A8T3YLU8</accession>
<dbReference type="InterPro" id="IPR005846">
    <property type="entry name" value="A-D-PHexomutase_a/b/a-III"/>
</dbReference>
<dbReference type="GO" id="GO:0000287">
    <property type="term" value="F:magnesium ion binding"/>
    <property type="evidence" value="ECO:0007669"/>
    <property type="project" value="InterPro"/>
</dbReference>
<dbReference type="InterPro" id="IPR005841">
    <property type="entry name" value="Alpha-D-phosphohexomutase_SF"/>
</dbReference>
<dbReference type="PROSITE" id="PS00710">
    <property type="entry name" value="PGM_PMM"/>
    <property type="match status" value="1"/>
</dbReference>
<comment type="similarity">
    <text evidence="2 7">Belongs to the phosphohexose mutase family.</text>
</comment>